<dbReference type="PANTHER" id="PTHR20941">
    <property type="entry name" value="FOLATE SYNTHESIS PROTEINS"/>
    <property type="match status" value="1"/>
</dbReference>
<dbReference type="AlphaFoldDB" id="A0P615"/>
<comment type="function">
    <text evidence="9">Catalyzes the condensation of para-aminobenzoate (pABA) with 6-hydroxymethyl-7,8-dihydropterin diphosphate (DHPt-PP) to form 7,8-dihydropteroate (H2Pte), the immediate precursor of folate derivatives.</text>
</comment>
<proteinExistence type="inferred from homology"/>
<dbReference type="PROSITE" id="PS00793">
    <property type="entry name" value="DHPS_2"/>
    <property type="match status" value="1"/>
</dbReference>
<evidence type="ECO:0000256" key="1">
    <source>
        <dbReference type="ARBA" id="ARBA00000012"/>
    </source>
</evidence>
<dbReference type="EC" id="2.5.1.15" evidence="4 9"/>
<reference evidence="11 12" key="1">
    <citation type="submission" date="2006-11" db="EMBL/GenBank/DDBJ databases">
        <authorList>
            <person name="Giovannoni S."/>
            <person name="Vergin K."/>
            <person name="Ferriera S."/>
            <person name="Johnson J."/>
            <person name="Kravitz S."/>
            <person name="Beeson K."/>
            <person name="Sutton G."/>
            <person name="Rogers Y.-H."/>
            <person name="Friedman R."/>
            <person name="Frazier M."/>
            <person name="Venter J.C."/>
        </authorList>
    </citation>
    <scope>NUCLEOTIDE SEQUENCE [LARGE SCALE GENOMIC DNA]</scope>
    <source>
        <strain evidence="11 12">HTCC2181</strain>
    </source>
</reference>
<name>A0P615_9PROT</name>
<evidence type="ECO:0000256" key="3">
    <source>
        <dbReference type="ARBA" id="ARBA00004763"/>
    </source>
</evidence>
<dbReference type="GO" id="GO:0005829">
    <property type="term" value="C:cytosol"/>
    <property type="evidence" value="ECO:0007669"/>
    <property type="project" value="TreeGrafter"/>
</dbReference>
<sequence length="267" mass="29577">MRLSQLAKTPLIMGILNVTPDSFSDGGKHNTLTTAIDHALQMIEDGADMIDIGGESSRPGALPISLHEEEKRILPVIQEIRKLSQIYISIDTYKPEVMAKTIDLGVNMINDIKALQEMGSLDVIANSSVDVCLMHMQGTPEMMQINPVYDSVVSEVEQFLTSRVSACEKKGINRNRILLDPGFGFGKTQFDNILLYKNLKQFLKLNLPLLIGVSKKSMVKNIVGENKDDIIHTSAFLAALAAKNGARVLRVHNIKETKSMLNYLEII</sequence>
<evidence type="ECO:0000256" key="7">
    <source>
        <dbReference type="ARBA" id="ARBA00022842"/>
    </source>
</evidence>
<keyword evidence="6 9" id="KW-0479">Metal-binding</keyword>
<dbReference type="GO" id="GO:0046656">
    <property type="term" value="P:folic acid biosynthetic process"/>
    <property type="evidence" value="ECO:0007669"/>
    <property type="project" value="UniProtKB-KW"/>
</dbReference>
<dbReference type="GO" id="GO:0046654">
    <property type="term" value="P:tetrahydrofolate biosynthetic process"/>
    <property type="evidence" value="ECO:0007669"/>
    <property type="project" value="UniProtKB-UniPathway"/>
</dbReference>
<dbReference type="SUPFAM" id="SSF51717">
    <property type="entry name" value="Dihydropteroate synthetase-like"/>
    <property type="match status" value="1"/>
</dbReference>
<dbReference type="InterPro" id="IPR000489">
    <property type="entry name" value="Pterin-binding_dom"/>
</dbReference>
<dbReference type="UniPathway" id="UPA00077">
    <property type="reaction ID" value="UER00156"/>
</dbReference>
<organism evidence="11 12">
    <name type="scientific">Methylophilales bacterium HTCC2181</name>
    <dbReference type="NCBI Taxonomy" id="383631"/>
    <lineage>
        <taxon>Bacteria</taxon>
        <taxon>Pseudomonadati</taxon>
        <taxon>Pseudomonadota</taxon>
        <taxon>Betaproteobacteria</taxon>
        <taxon>Nitrosomonadales</taxon>
        <taxon>OM43 clade</taxon>
    </lineage>
</organism>
<evidence type="ECO:0000313" key="11">
    <source>
        <dbReference type="EMBL" id="EAV46975.1"/>
    </source>
</evidence>
<dbReference type="InterPro" id="IPR006390">
    <property type="entry name" value="DHP_synth_dom"/>
</dbReference>
<keyword evidence="5 9" id="KW-0808">Transferase</keyword>
<dbReference type="Pfam" id="PF00809">
    <property type="entry name" value="Pterin_bind"/>
    <property type="match status" value="1"/>
</dbReference>
<comment type="caution">
    <text evidence="11">The sequence shown here is derived from an EMBL/GenBank/DDBJ whole genome shotgun (WGS) entry which is preliminary data.</text>
</comment>
<feature type="domain" description="Pterin-binding" evidence="10">
    <location>
        <begin position="10"/>
        <end position="262"/>
    </location>
</feature>
<evidence type="ECO:0000256" key="8">
    <source>
        <dbReference type="ARBA" id="ARBA00022909"/>
    </source>
</evidence>
<evidence type="ECO:0000256" key="5">
    <source>
        <dbReference type="ARBA" id="ARBA00022679"/>
    </source>
</evidence>
<keyword evidence="12" id="KW-1185">Reference proteome</keyword>
<gene>
    <name evidence="11" type="ORF">MB2181_02840</name>
</gene>
<dbReference type="Proteomes" id="UP000054262">
    <property type="component" value="Unassembled WGS sequence"/>
</dbReference>
<dbReference type="CDD" id="cd00739">
    <property type="entry name" value="DHPS"/>
    <property type="match status" value="1"/>
</dbReference>
<dbReference type="Gene3D" id="3.20.20.20">
    <property type="entry name" value="Dihydropteroate synthase-like"/>
    <property type="match status" value="1"/>
</dbReference>
<keyword evidence="7 9" id="KW-0460">Magnesium</keyword>
<dbReference type="InterPro" id="IPR011005">
    <property type="entry name" value="Dihydropteroate_synth-like_sf"/>
</dbReference>
<evidence type="ECO:0000256" key="2">
    <source>
        <dbReference type="ARBA" id="ARBA00001946"/>
    </source>
</evidence>
<dbReference type="PROSITE" id="PS50972">
    <property type="entry name" value="PTERIN_BINDING"/>
    <property type="match status" value="1"/>
</dbReference>
<protein>
    <recommendedName>
        <fullName evidence="4 9">Dihydropteroate synthase</fullName>
        <shortName evidence="9">DHPS</shortName>
        <ecNumber evidence="4 9">2.5.1.15</ecNumber>
    </recommendedName>
    <alternativeName>
        <fullName evidence="9">Dihydropteroate pyrophosphorylase</fullName>
    </alternativeName>
</protein>
<evidence type="ECO:0000256" key="4">
    <source>
        <dbReference type="ARBA" id="ARBA00012458"/>
    </source>
</evidence>
<evidence type="ECO:0000313" key="12">
    <source>
        <dbReference type="Proteomes" id="UP000054262"/>
    </source>
</evidence>
<comment type="pathway">
    <text evidence="3 9">Cofactor biosynthesis; tetrahydrofolate biosynthesis; 7,8-dihydrofolate from 2-amino-4-hydroxy-6-hydroxymethyl-7,8-dihydropteridine diphosphate and 4-aminobenzoate: step 1/2.</text>
</comment>
<dbReference type="GO" id="GO:0046872">
    <property type="term" value="F:metal ion binding"/>
    <property type="evidence" value="ECO:0007669"/>
    <property type="project" value="UniProtKB-KW"/>
</dbReference>
<dbReference type="InterPro" id="IPR045031">
    <property type="entry name" value="DHP_synth-like"/>
</dbReference>
<evidence type="ECO:0000256" key="9">
    <source>
        <dbReference type="RuleBase" id="RU361205"/>
    </source>
</evidence>
<comment type="cofactor">
    <cofactor evidence="2 9">
        <name>Mg(2+)</name>
        <dbReference type="ChEBI" id="CHEBI:18420"/>
    </cofactor>
</comment>
<comment type="similarity">
    <text evidence="9">Belongs to the DHPS family.</text>
</comment>
<dbReference type="PANTHER" id="PTHR20941:SF1">
    <property type="entry name" value="FOLIC ACID SYNTHESIS PROTEIN FOL1"/>
    <property type="match status" value="1"/>
</dbReference>
<dbReference type="OrthoDB" id="9811744at2"/>
<dbReference type="EMBL" id="AAUX01000001">
    <property type="protein sequence ID" value="EAV46975.1"/>
    <property type="molecule type" value="Genomic_DNA"/>
</dbReference>
<dbReference type="NCBIfam" id="TIGR01496">
    <property type="entry name" value="DHPS"/>
    <property type="match status" value="1"/>
</dbReference>
<dbReference type="GO" id="GO:0004156">
    <property type="term" value="F:dihydropteroate synthase activity"/>
    <property type="evidence" value="ECO:0007669"/>
    <property type="project" value="UniProtKB-EC"/>
</dbReference>
<dbReference type="PROSITE" id="PS00792">
    <property type="entry name" value="DHPS_1"/>
    <property type="match status" value="1"/>
</dbReference>
<comment type="catalytic activity">
    <reaction evidence="1">
        <text>(7,8-dihydropterin-6-yl)methyl diphosphate + 4-aminobenzoate = 7,8-dihydropteroate + diphosphate</text>
        <dbReference type="Rhea" id="RHEA:19949"/>
        <dbReference type="ChEBI" id="CHEBI:17836"/>
        <dbReference type="ChEBI" id="CHEBI:17839"/>
        <dbReference type="ChEBI" id="CHEBI:33019"/>
        <dbReference type="ChEBI" id="CHEBI:72950"/>
        <dbReference type="EC" id="2.5.1.15"/>
    </reaction>
</comment>
<evidence type="ECO:0000259" key="10">
    <source>
        <dbReference type="PROSITE" id="PS50972"/>
    </source>
</evidence>
<accession>A0P615</accession>
<keyword evidence="8 9" id="KW-0289">Folate biosynthesis</keyword>
<evidence type="ECO:0000256" key="6">
    <source>
        <dbReference type="ARBA" id="ARBA00022723"/>
    </source>
</evidence>